<gene>
    <name evidence="1" type="ORF">QFC20_004689</name>
</gene>
<evidence type="ECO:0000313" key="1">
    <source>
        <dbReference type="EMBL" id="KAJ9103686.1"/>
    </source>
</evidence>
<dbReference type="Proteomes" id="UP001230649">
    <property type="component" value="Unassembled WGS sequence"/>
</dbReference>
<evidence type="ECO:0000313" key="2">
    <source>
        <dbReference type="Proteomes" id="UP001230649"/>
    </source>
</evidence>
<proteinExistence type="predicted"/>
<name>A0ACC2VX45_9TREE</name>
<comment type="caution">
    <text evidence="1">The sequence shown here is derived from an EMBL/GenBank/DDBJ whole genome shotgun (WGS) entry which is preliminary data.</text>
</comment>
<accession>A0ACC2VX45</accession>
<organism evidence="1 2">
    <name type="scientific">Naganishia adeliensis</name>
    <dbReference type="NCBI Taxonomy" id="92952"/>
    <lineage>
        <taxon>Eukaryota</taxon>
        <taxon>Fungi</taxon>
        <taxon>Dikarya</taxon>
        <taxon>Basidiomycota</taxon>
        <taxon>Agaricomycotina</taxon>
        <taxon>Tremellomycetes</taxon>
        <taxon>Filobasidiales</taxon>
        <taxon>Filobasidiaceae</taxon>
        <taxon>Naganishia</taxon>
    </lineage>
</organism>
<reference evidence="1" key="1">
    <citation type="submission" date="2023-04" db="EMBL/GenBank/DDBJ databases">
        <title>Draft Genome sequencing of Naganishia species isolated from polar environments using Oxford Nanopore Technology.</title>
        <authorList>
            <person name="Leo P."/>
            <person name="Venkateswaran K."/>
        </authorList>
    </citation>
    <scope>NUCLEOTIDE SEQUENCE</scope>
    <source>
        <strain evidence="1">MNA-CCFEE 5262</strain>
    </source>
</reference>
<protein>
    <submittedName>
        <fullName evidence="1">Uncharacterized protein</fullName>
    </submittedName>
</protein>
<sequence>MLPLLFLLLAVLTSARQWRSIDDALLPLVAQMQPEPWTDVTSGHLGRMLIPRVAGTENNTIVREYIKSVFRDLAWHVEEDAFTATTPEGDVEFVNVVATFDTAAPIKVVLAAHHDSKWFEGREFLGATDSAAPCAMLLDLAQALTPALRARKTRLTNASDDEDDEDDFDEREAAQTTLQIVFFDGEEAFHDWTATDSIYGSRHLASHWESTFLPPNHPYHSFALTKRRMDPTPTVLSTIEHLVLLDLLGSPAPTIMQWYRETGWLFNEMKRADERLRASGVVKRASGGEWFSPLSFGGTIEDDQVPFIERGVNVLHVIPYPFPSVWHTIKGPQDDASALDLPTMRRWNLILRLFTLEYLGLDPTGNLERAERSEEPWQSRHELT</sequence>
<dbReference type="EMBL" id="JASBWS010000057">
    <property type="protein sequence ID" value="KAJ9103686.1"/>
    <property type="molecule type" value="Genomic_DNA"/>
</dbReference>
<keyword evidence="2" id="KW-1185">Reference proteome</keyword>